<dbReference type="AlphaFoldDB" id="A0AAN9IXI7"/>
<dbReference type="InterPro" id="IPR000504">
    <property type="entry name" value="RRM_dom"/>
</dbReference>
<dbReference type="Pfam" id="PF00564">
    <property type="entry name" value="PB1"/>
    <property type="match status" value="1"/>
</dbReference>
<dbReference type="InterPro" id="IPR035979">
    <property type="entry name" value="RBD_domain_sf"/>
</dbReference>
<proteinExistence type="predicted"/>
<dbReference type="SUPFAM" id="SSF54277">
    <property type="entry name" value="CAD &amp; PB1 domains"/>
    <property type="match status" value="1"/>
</dbReference>
<name>A0AAN9IXI7_CROPI</name>
<protein>
    <recommendedName>
        <fullName evidence="2">RRM domain-containing protein</fullName>
    </recommendedName>
</protein>
<comment type="caution">
    <text evidence="3">The sequence shown here is derived from an EMBL/GenBank/DDBJ whole genome shotgun (WGS) entry which is preliminary data.</text>
</comment>
<accession>A0AAN9IXI7</accession>
<evidence type="ECO:0000259" key="2">
    <source>
        <dbReference type="PROSITE" id="PS50102"/>
    </source>
</evidence>
<evidence type="ECO:0000313" key="3">
    <source>
        <dbReference type="EMBL" id="KAK7287274.1"/>
    </source>
</evidence>
<evidence type="ECO:0000256" key="1">
    <source>
        <dbReference type="PROSITE-ProRule" id="PRU00176"/>
    </source>
</evidence>
<dbReference type="SUPFAM" id="SSF54928">
    <property type="entry name" value="RNA-binding domain, RBD"/>
    <property type="match status" value="1"/>
</dbReference>
<dbReference type="InterPro" id="IPR000270">
    <property type="entry name" value="PB1_dom"/>
</dbReference>
<sequence>MSYVGNIHPQFSYGLVDYFDRRLSAFAIEEAAKEAVKEAAKKAFEASFKDCPDDLLAEREAIAAVVAKSKKYEDEDHDKVVLASDSDLAAAVDHARTAGWFEEVLTSIGTIEDIRVQRDKGFGFVRYSTHEEAALSIQMGNARILFGKPIKR</sequence>
<dbReference type="Proteomes" id="UP001372338">
    <property type="component" value="Unassembled WGS sequence"/>
</dbReference>
<dbReference type="InterPro" id="IPR012677">
    <property type="entry name" value="Nucleotide-bd_a/b_plait_sf"/>
</dbReference>
<gene>
    <name evidence="3" type="ORF">RIF29_00474</name>
</gene>
<keyword evidence="1" id="KW-0694">RNA-binding</keyword>
<dbReference type="Pfam" id="PF00076">
    <property type="entry name" value="RRM_1"/>
    <property type="match status" value="1"/>
</dbReference>
<dbReference type="PROSITE" id="PS50102">
    <property type="entry name" value="RRM"/>
    <property type="match status" value="1"/>
</dbReference>
<feature type="domain" description="RRM" evidence="2">
    <location>
        <begin position="79"/>
        <end position="152"/>
    </location>
</feature>
<dbReference type="EMBL" id="JAYWIO010000001">
    <property type="protein sequence ID" value="KAK7287274.1"/>
    <property type="molecule type" value="Genomic_DNA"/>
</dbReference>
<organism evidence="3 4">
    <name type="scientific">Crotalaria pallida</name>
    <name type="common">Smooth rattlebox</name>
    <name type="synonym">Crotalaria striata</name>
    <dbReference type="NCBI Taxonomy" id="3830"/>
    <lineage>
        <taxon>Eukaryota</taxon>
        <taxon>Viridiplantae</taxon>
        <taxon>Streptophyta</taxon>
        <taxon>Embryophyta</taxon>
        <taxon>Tracheophyta</taxon>
        <taxon>Spermatophyta</taxon>
        <taxon>Magnoliopsida</taxon>
        <taxon>eudicotyledons</taxon>
        <taxon>Gunneridae</taxon>
        <taxon>Pentapetalae</taxon>
        <taxon>rosids</taxon>
        <taxon>fabids</taxon>
        <taxon>Fabales</taxon>
        <taxon>Fabaceae</taxon>
        <taxon>Papilionoideae</taxon>
        <taxon>50 kb inversion clade</taxon>
        <taxon>genistoids sensu lato</taxon>
        <taxon>core genistoids</taxon>
        <taxon>Crotalarieae</taxon>
        <taxon>Crotalaria</taxon>
    </lineage>
</organism>
<dbReference type="GO" id="GO:0003723">
    <property type="term" value="F:RNA binding"/>
    <property type="evidence" value="ECO:0007669"/>
    <property type="project" value="UniProtKB-UniRule"/>
</dbReference>
<evidence type="ECO:0000313" key="4">
    <source>
        <dbReference type="Proteomes" id="UP001372338"/>
    </source>
</evidence>
<dbReference type="Gene3D" id="3.30.70.330">
    <property type="match status" value="1"/>
</dbReference>
<reference evidence="3 4" key="1">
    <citation type="submission" date="2024-01" db="EMBL/GenBank/DDBJ databases">
        <title>The genomes of 5 underutilized Papilionoideae crops provide insights into root nodulation and disease resistanc.</title>
        <authorList>
            <person name="Yuan L."/>
        </authorList>
    </citation>
    <scope>NUCLEOTIDE SEQUENCE [LARGE SCALE GENOMIC DNA]</scope>
    <source>
        <strain evidence="3">ZHUSHIDOU_FW_LH</strain>
        <tissue evidence="3">Leaf</tissue>
    </source>
</reference>
<keyword evidence="4" id="KW-1185">Reference proteome</keyword>